<comment type="caution">
    <text evidence="2">The sequence shown here is derived from an EMBL/GenBank/DDBJ whole genome shotgun (WGS) entry which is preliminary data.</text>
</comment>
<keyword evidence="3" id="KW-1185">Reference proteome</keyword>
<dbReference type="EMBL" id="JAAPAO010000190">
    <property type="protein sequence ID" value="KAF4668444.1"/>
    <property type="molecule type" value="Genomic_DNA"/>
</dbReference>
<gene>
    <name evidence="2" type="ORF">FOL47_003027</name>
</gene>
<protein>
    <submittedName>
        <fullName evidence="2">Uncharacterized protein</fullName>
    </submittedName>
</protein>
<dbReference type="Proteomes" id="UP000591131">
    <property type="component" value="Unassembled WGS sequence"/>
</dbReference>
<dbReference type="AlphaFoldDB" id="A0A7J6MA77"/>
<accession>A0A7J6MA77</accession>
<sequence length="476" mass="53192">MATAATKDPPARREPPSPAATISSSGAAGVESARVEADKFESSSIQKAVEIVGELSGQPEVLVEKLLSELETSLDVCIGELTKEESSTTCWWRPIVPISDTFLSLVPPQGLPKAIEIISSRILTARQFLHGRVQARVDALPDKATEKEVKIASTGDSSFTLQVVMVLSRALDRLDSSVPQDWATRAKAAGYIEEILPMDLKALCHVYRTPFGEHWTKVDGSLVKEKDPDPSIVSDEEVEELWKVWERIWPGGTGQLSDKEKKAYIVDLMKARAFVSHIQHELREMTERPQETSGPFKTPSDVKQLTSELRSAVYSILHVTKPAAIGNPTLVKRAEVPAEFSVESARLPDLALVLTDYTVMRRIALHILIKAHSSCNRVWDCKRDTPDFRAQLQHRREIFHPVVDLRRMVHNVFGSSITSLADYLLRKESHWLAWKGIAVSKVRRVDLCVVGEKSVWVLLYICHRDLLSFGSIHCLK</sequence>
<reference evidence="2 3" key="1">
    <citation type="submission" date="2020-04" db="EMBL/GenBank/DDBJ databases">
        <title>Perkinsus chesapeaki whole genome sequence.</title>
        <authorList>
            <person name="Bogema D.R."/>
        </authorList>
    </citation>
    <scope>NUCLEOTIDE SEQUENCE [LARGE SCALE GENOMIC DNA]</scope>
    <source>
        <strain evidence="2">ATCC PRA-425</strain>
    </source>
</reference>
<evidence type="ECO:0000313" key="3">
    <source>
        <dbReference type="Proteomes" id="UP000591131"/>
    </source>
</evidence>
<feature type="region of interest" description="Disordered" evidence="1">
    <location>
        <begin position="1"/>
        <end position="30"/>
    </location>
</feature>
<name>A0A7J6MA77_PERCH</name>
<organism evidence="2 3">
    <name type="scientific">Perkinsus chesapeaki</name>
    <name type="common">Clam parasite</name>
    <name type="synonym">Perkinsus andrewsi</name>
    <dbReference type="NCBI Taxonomy" id="330153"/>
    <lineage>
        <taxon>Eukaryota</taxon>
        <taxon>Sar</taxon>
        <taxon>Alveolata</taxon>
        <taxon>Perkinsozoa</taxon>
        <taxon>Perkinsea</taxon>
        <taxon>Perkinsida</taxon>
        <taxon>Perkinsidae</taxon>
        <taxon>Perkinsus</taxon>
    </lineage>
</organism>
<evidence type="ECO:0000256" key="1">
    <source>
        <dbReference type="SAM" id="MobiDB-lite"/>
    </source>
</evidence>
<evidence type="ECO:0000313" key="2">
    <source>
        <dbReference type="EMBL" id="KAF4668444.1"/>
    </source>
</evidence>
<dbReference type="OrthoDB" id="429652at2759"/>
<proteinExistence type="predicted"/>